<gene>
    <name evidence="1" type="ORF">M0R45_010806</name>
</gene>
<reference evidence="1 2" key="1">
    <citation type="journal article" date="2023" name="G3 (Bethesda)">
        <title>A chromosome-length genome assembly and annotation of blackberry (Rubus argutus, cv. 'Hillquist').</title>
        <authorList>
            <person name="Bruna T."/>
            <person name="Aryal R."/>
            <person name="Dudchenko O."/>
            <person name="Sargent D.J."/>
            <person name="Mead D."/>
            <person name="Buti M."/>
            <person name="Cavallini A."/>
            <person name="Hytonen T."/>
            <person name="Andres J."/>
            <person name="Pham M."/>
            <person name="Weisz D."/>
            <person name="Mascagni F."/>
            <person name="Usai G."/>
            <person name="Natali L."/>
            <person name="Bassil N."/>
            <person name="Fernandez G.E."/>
            <person name="Lomsadze A."/>
            <person name="Armour M."/>
            <person name="Olukolu B."/>
            <person name="Poorten T."/>
            <person name="Britton C."/>
            <person name="Davik J."/>
            <person name="Ashrafi H."/>
            <person name="Aiden E.L."/>
            <person name="Borodovsky M."/>
            <person name="Worthington M."/>
        </authorList>
    </citation>
    <scope>NUCLEOTIDE SEQUENCE [LARGE SCALE GENOMIC DNA]</scope>
    <source>
        <strain evidence="1">PI 553951</strain>
    </source>
</reference>
<sequence>MNCSCAISRSTPRALTSSSSAHFSDLLVSLLPSPKDPEFTAGVCNSKTLRLIVDQEMYVDDESSNLHRLAPMY</sequence>
<proteinExistence type="predicted"/>
<dbReference type="Proteomes" id="UP001457282">
    <property type="component" value="Unassembled WGS sequence"/>
</dbReference>
<accession>A0AAW1YAN5</accession>
<keyword evidence="2" id="KW-1185">Reference proteome</keyword>
<protein>
    <submittedName>
        <fullName evidence="1">Uncharacterized protein</fullName>
    </submittedName>
</protein>
<dbReference type="EMBL" id="JBEDUW010000002">
    <property type="protein sequence ID" value="KAK9945284.1"/>
    <property type="molecule type" value="Genomic_DNA"/>
</dbReference>
<evidence type="ECO:0000313" key="2">
    <source>
        <dbReference type="Proteomes" id="UP001457282"/>
    </source>
</evidence>
<name>A0AAW1YAN5_RUBAR</name>
<comment type="caution">
    <text evidence="1">The sequence shown here is derived from an EMBL/GenBank/DDBJ whole genome shotgun (WGS) entry which is preliminary data.</text>
</comment>
<organism evidence="1 2">
    <name type="scientific">Rubus argutus</name>
    <name type="common">Southern blackberry</name>
    <dbReference type="NCBI Taxonomy" id="59490"/>
    <lineage>
        <taxon>Eukaryota</taxon>
        <taxon>Viridiplantae</taxon>
        <taxon>Streptophyta</taxon>
        <taxon>Embryophyta</taxon>
        <taxon>Tracheophyta</taxon>
        <taxon>Spermatophyta</taxon>
        <taxon>Magnoliopsida</taxon>
        <taxon>eudicotyledons</taxon>
        <taxon>Gunneridae</taxon>
        <taxon>Pentapetalae</taxon>
        <taxon>rosids</taxon>
        <taxon>fabids</taxon>
        <taxon>Rosales</taxon>
        <taxon>Rosaceae</taxon>
        <taxon>Rosoideae</taxon>
        <taxon>Rosoideae incertae sedis</taxon>
        <taxon>Rubus</taxon>
    </lineage>
</organism>
<evidence type="ECO:0000313" key="1">
    <source>
        <dbReference type="EMBL" id="KAK9945284.1"/>
    </source>
</evidence>
<dbReference type="AlphaFoldDB" id="A0AAW1YAN5"/>